<gene>
    <name evidence="1" type="ORF">ACFQ1S_05035</name>
</gene>
<comment type="caution">
    <text evidence="1">The sequence shown here is derived from an EMBL/GenBank/DDBJ whole genome shotgun (WGS) entry which is preliminary data.</text>
</comment>
<name>A0ABW3M380_9PSEU</name>
<evidence type="ECO:0000313" key="2">
    <source>
        <dbReference type="Proteomes" id="UP001597045"/>
    </source>
</evidence>
<organism evidence="1 2">
    <name type="scientific">Kibdelosporangium lantanae</name>
    <dbReference type="NCBI Taxonomy" id="1497396"/>
    <lineage>
        <taxon>Bacteria</taxon>
        <taxon>Bacillati</taxon>
        <taxon>Actinomycetota</taxon>
        <taxon>Actinomycetes</taxon>
        <taxon>Pseudonocardiales</taxon>
        <taxon>Pseudonocardiaceae</taxon>
        <taxon>Kibdelosporangium</taxon>
    </lineage>
</organism>
<dbReference type="Proteomes" id="UP001597045">
    <property type="component" value="Unassembled WGS sequence"/>
</dbReference>
<proteinExistence type="predicted"/>
<evidence type="ECO:0000313" key="1">
    <source>
        <dbReference type="EMBL" id="MFD1045003.1"/>
    </source>
</evidence>
<accession>A0ABW3M380</accession>
<sequence>MVASQPLVPTWNDPCVTGLELSARWWGLYEVTEAAERKRTAISAELNREIAPGHVTYGKIVRVEGFFEASDDVIVRLVDGTFALVHPTWSRRPESGPYPRTRRLGDAAAAFEAIAERETLW</sequence>
<protein>
    <submittedName>
        <fullName evidence="1">Uncharacterized protein</fullName>
    </submittedName>
</protein>
<keyword evidence="2" id="KW-1185">Reference proteome</keyword>
<reference evidence="2" key="1">
    <citation type="journal article" date="2019" name="Int. J. Syst. Evol. Microbiol.">
        <title>The Global Catalogue of Microorganisms (GCM) 10K type strain sequencing project: providing services to taxonomists for standard genome sequencing and annotation.</title>
        <authorList>
            <consortium name="The Broad Institute Genomics Platform"/>
            <consortium name="The Broad Institute Genome Sequencing Center for Infectious Disease"/>
            <person name="Wu L."/>
            <person name="Ma J."/>
        </authorList>
    </citation>
    <scope>NUCLEOTIDE SEQUENCE [LARGE SCALE GENOMIC DNA]</scope>
    <source>
        <strain evidence="2">JCM 31486</strain>
    </source>
</reference>
<dbReference type="EMBL" id="JBHTIS010000182">
    <property type="protein sequence ID" value="MFD1045003.1"/>
    <property type="molecule type" value="Genomic_DNA"/>
</dbReference>